<dbReference type="InterPro" id="IPR024185">
    <property type="entry name" value="FTHF_cligase-like_sf"/>
</dbReference>
<name>A0A7Y7M060_9MICC</name>
<gene>
    <name evidence="4" type="ORF">G6034_12390</name>
</gene>
<dbReference type="InterPro" id="IPR037171">
    <property type="entry name" value="NagB/RpiA_transferase-like"/>
</dbReference>
<comment type="similarity">
    <text evidence="1">Belongs to the 5-formyltetrahydrofolate cyclo-ligase family.</text>
</comment>
<dbReference type="Pfam" id="PF01812">
    <property type="entry name" value="5-FTHF_cyc-lig"/>
    <property type="match status" value="1"/>
</dbReference>
<accession>A0A7Y7M060</accession>
<comment type="caution">
    <text evidence="4">The sequence shown here is derived from an EMBL/GenBank/DDBJ whole genome shotgun (WGS) entry which is preliminary data.</text>
</comment>
<dbReference type="AlphaFoldDB" id="A0A7Y7M060"/>
<dbReference type="SUPFAM" id="SSF100950">
    <property type="entry name" value="NagB/RpiA/CoA transferase-like"/>
    <property type="match status" value="1"/>
</dbReference>
<organism evidence="4 5">
    <name type="scientific">Arthrobacter wenxiniae</name>
    <dbReference type="NCBI Taxonomy" id="2713570"/>
    <lineage>
        <taxon>Bacteria</taxon>
        <taxon>Bacillati</taxon>
        <taxon>Actinomycetota</taxon>
        <taxon>Actinomycetes</taxon>
        <taxon>Micrococcales</taxon>
        <taxon>Micrococcaceae</taxon>
        <taxon>Arthrobacter</taxon>
    </lineage>
</organism>
<dbReference type="GO" id="GO:0030272">
    <property type="term" value="F:5-formyltetrahydrofolate cyclo-ligase activity"/>
    <property type="evidence" value="ECO:0007669"/>
    <property type="project" value="TreeGrafter"/>
</dbReference>
<dbReference type="PANTHER" id="PTHR23407">
    <property type="entry name" value="ATPASE INHIBITOR/5-FORMYLTETRAHYDROFOLATE CYCLO-LIGASE"/>
    <property type="match status" value="1"/>
</dbReference>
<evidence type="ECO:0000256" key="2">
    <source>
        <dbReference type="ARBA" id="ARBA00022741"/>
    </source>
</evidence>
<dbReference type="Proteomes" id="UP000543556">
    <property type="component" value="Unassembled WGS sequence"/>
</dbReference>
<sequence length="193" mass="19718">MDDAARHLAEAGLASAGVGWAAQLRGPEPPGTVCAYISSGVEPGTGLLLEALVHAGHRVFVPACEADHQLSWAEWTPGVKLGRSALAPVMEPVGPRLAFARLGPVDGILLPALAADPAGVRLGQGGGYYDRFLAALAFPGSPADGAGRAAPTAAVVLEREVFPEGTLPHDSLDQPVGWVVTPGGWSKAGRAPR</sequence>
<dbReference type="PANTHER" id="PTHR23407:SF1">
    <property type="entry name" value="5-FORMYLTETRAHYDROFOLATE CYCLO-LIGASE"/>
    <property type="match status" value="1"/>
</dbReference>
<evidence type="ECO:0000256" key="3">
    <source>
        <dbReference type="ARBA" id="ARBA00022840"/>
    </source>
</evidence>
<dbReference type="EMBL" id="JAAMFM010000018">
    <property type="protein sequence ID" value="NVM95694.1"/>
    <property type="molecule type" value="Genomic_DNA"/>
</dbReference>
<dbReference type="InterPro" id="IPR002698">
    <property type="entry name" value="FTHF_cligase"/>
</dbReference>
<keyword evidence="5" id="KW-1185">Reference proteome</keyword>
<reference evidence="4 5" key="1">
    <citation type="submission" date="2020-02" db="EMBL/GenBank/DDBJ databases">
        <title>Genome sequence of strain AETb3-4.</title>
        <authorList>
            <person name="Gao J."/>
            <person name="Zhang X."/>
        </authorList>
    </citation>
    <scope>NUCLEOTIDE SEQUENCE [LARGE SCALE GENOMIC DNA]</scope>
    <source>
        <strain evidence="4 5">AETb3-4</strain>
    </source>
</reference>
<keyword evidence="3" id="KW-0067">ATP-binding</keyword>
<evidence type="ECO:0000256" key="1">
    <source>
        <dbReference type="ARBA" id="ARBA00010638"/>
    </source>
</evidence>
<evidence type="ECO:0000313" key="4">
    <source>
        <dbReference type="EMBL" id="NVM95694.1"/>
    </source>
</evidence>
<dbReference type="GO" id="GO:0009396">
    <property type="term" value="P:folic acid-containing compound biosynthetic process"/>
    <property type="evidence" value="ECO:0007669"/>
    <property type="project" value="TreeGrafter"/>
</dbReference>
<dbReference type="GO" id="GO:0035999">
    <property type="term" value="P:tetrahydrofolate interconversion"/>
    <property type="evidence" value="ECO:0007669"/>
    <property type="project" value="TreeGrafter"/>
</dbReference>
<protein>
    <submittedName>
        <fullName evidence="4">5-formyltetrahydrofolate cyclo-ligase</fullName>
    </submittedName>
</protein>
<keyword evidence="2" id="KW-0547">Nucleotide-binding</keyword>
<keyword evidence="4" id="KW-0436">Ligase</keyword>
<evidence type="ECO:0000313" key="5">
    <source>
        <dbReference type="Proteomes" id="UP000543556"/>
    </source>
</evidence>
<dbReference type="GO" id="GO:0005524">
    <property type="term" value="F:ATP binding"/>
    <property type="evidence" value="ECO:0007669"/>
    <property type="project" value="UniProtKB-KW"/>
</dbReference>
<proteinExistence type="inferred from homology"/>
<dbReference type="Gene3D" id="3.40.50.10420">
    <property type="entry name" value="NagB/RpiA/CoA transferase-like"/>
    <property type="match status" value="1"/>
</dbReference>